<dbReference type="Gene3D" id="3.40.50.2000">
    <property type="entry name" value="Glycogen Phosphorylase B"/>
    <property type="match status" value="1"/>
</dbReference>
<evidence type="ECO:0000256" key="3">
    <source>
        <dbReference type="ARBA" id="ARBA00022679"/>
    </source>
</evidence>
<gene>
    <name evidence="4" type="ORF">BINO364_LOCUS5109</name>
</gene>
<keyword evidence="2" id="KW-0328">Glycosyltransferase</keyword>
<keyword evidence="5" id="KW-1185">Reference proteome</keyword>
<evidence type="ECO:0000256" key="1">
    <source>
        <dbReference type="ARBA" id="ARBA00009995"/>
    </source>
</evidence>
<evidence type="ECO:0000313" key="4">
    <source>
        <dbReference type="EMBL" id="CAH0718669.1"/>
    </source>
</evidence>
<name>A0A8J9UG61_9NEOP</name>
<dbReference type="SUPFAM" id="SSF53756">
    <property type="entry name" value="UDP-Glycosyltransferase/glycogen phosphorylase"/>
    <property type="match status" value="1"/>
</dbReference>
<dbReference type="OrthoDB" id="5835829at2759"/>
<evidence type="ECO:0000256" key="2">
    <source>
        <dbReference type="ARBA" id="ARBA00022676"/>
    </source>
</evidence>
<evidence type="ECO:0008006" key="6">
    <source>
        <dbReference type="Google" id="ProtNLM"/>
    </source>
</evidence>
<comment type="similarity">
    <text evidence="1">Belongs to the UDP-glycosyltransferase family.</text>
</comment>
<dbReference type="Proteomes" id="UP000838878">
    <property type="component" value="Chromosome 13"/>
</dbReference>
<dbReference type="Pfam" id="PF00201">
    <property type="entry name" value="UDPGT"/>
    <property type="match status" value="1"/>
</dbReference>
<sequence length="464" mass="53030">MPYSCDVFVVYGNAKRKVTYVTPFPKEKVHNLEYVHISSTLESTDRITPSDVDKDLVMETLGVKVARQALRHPDMQALMMNDTVHFDVIIAEWFYSGLLAPLSSVFDCPLFWYTHNDISWKSLALVHGTVPAPAADLSIKDRLYEMMSQLHLAYRNYYHFSTTEMSAYEDCYRVPFESKRIVLPNYEFLVYNASGLLINSHALFGDKWSLPPNAKYIGGHHLSDRIPQLQKNLKKLMDDSIEGVIYVELETYLIKHDIHQNLIQELTEAFAGTKLSVILKYDEILLNLPKNVHIMRNPPAQSILSHPNTLLFVSHGDMAHIIAAVHHSVPLMGIPVLPDQASNIDSIVRQGFAIRVDVNEVSWKVEKGIKKIISNTSYRENIESAKAVLRHRLTSPKEDFLHWLQVFTLPGAAHLRPSERASVVERYNLDILLLILLILWFCSKLIKLCNAHLYSDEDVEKKEA</sequence>
<dbReference type="GO" id="GO:0008194">
    <property type="term" value="F:UDP-glycosyltransferase activity"/>
    <property type="evidence" value="ECO:0007669"/>
    <property type="project" value="InterPro"/>
</dbReference>
<dbReference type="InterPro" id="IPR002213">
    <property type="entry name" value="UDP_glucos_trans"/>
</dbReference>
<dbReference type="InterPro" id="IPR050271">
    <property type="entry name" value="UDP-glycosyltransferase"/>
</dbReference>
<dbReference type="PANTHER" id="PTHR48043:SF145">
    <property type="entry name" value="FI06409P-RELATED"/>
    <property type="match status" value="1"/>
</dbReference>
<evidence type="ECO:0000313" key="5">
    <source>
        <dbReference type="Proteomes" id="UP000838878"/>
    </source>
</evidence>
<organism evidence="4 5">
    <name type="scientific">Brenthis ino</name>
    <name type="common">lesser marbled fritillary</name>
    <dbReference type="NCBI Taxonomy" id="405034"/>
    <lineage>
        <taxon>Eukaryota</taxon>
        <taxon>Metazoa</taxon>
        <taxon>Ecdysozoa</taxon>
        <taxon>Arthropoda</taxon>
        <taxon>Hexapoda</taxon>
        <taxon>Insecta</taxon>
        <taxon>Pterygota</taxon>
        <taxon>Neoptera</taxon>
        <taxon>Endopterygota</taxon>
        <taxon>Lepidoptera</taxon>
        <taxon>Glossata</taxon>
        <taxon>Ditrysia</taxon>
        <taxon>Papilionoidea</taxon>
        <taxon>Nymphalidae</taxon>
        <taxon>Heliconiinae</taxon>
        <taxon>Argynnini</taxon>
        <taxon>Brenthis</taxon>
    </lineage>
</organism>
<accession>A0A8J9UG61</accession>
<keyword evidence="3" id="KW-0808">Transferase</keyword>
<feature type="non-terminal residue" evidence="4">
    <location>
        <position position="464"/>
    </location>
</feature>
<dbReference type="CDD" id="cd03784">
    <property type="entry name" value="GT1_Gtf-like"/>
    <property type="match status" value="1"/>
</dbReference>
<dbReference type="PANTHER" id="PTHR48043">
    <property type="entry name" value="EG:EG0003.4 PROTEIN-RELATED"/>
    <property type="match status" value="1"/>
</dbReference>
<proteinExistence type="inferred from homology"/>
<dbReference type="EMBL" id="OV170233">
    <property type="protein sequence ID" value="CAH0718669.1"/>
    <property type="molecule type" value="Genomic_DNA"/>
</dbReference>
<protein>
    <recommendedName>
        <fullName evidence="6">UDP-glycosyltransferase</fullName>
    </recommendedName>
</protein>
<reference evidence="4" key="1">
    <citation type="submission" date="2021-12" db="EMBL/GenBank/DDBJ databases">
        <authorList>
            <person name="Martin H S."/>
        </authorList>
    </citation>
    <scope>NUCLEOTIDE SEQUENCE</scope>
</reference>
<dbReference type="AlphaFoldDB" id="A0A8J9UG61"/>